<dbReference type="EMBL" id="JBBKZV010000001">
    <property type="protein sequence ID" value="MEJ8820895.1"/>
    <property type="molecule type" value="Genomic_DNA"/>
</dbReference>
<evidence type="ECO:0000313" key="3">
    <source>
        <dbReference type="Proteomes" id="UP001363010"/>
    </source>
</evidence>
<feature type="compositionally biased region" description="Polar residues" evidence="1">
    <location>
        <begin position="38"/>
        <end position="65"/>
    </location>
</feature>
<dbReference type="Proteomes" id="UP001363010">
    <property type="component" value="Unassembled WGS sequence"/>
</dbReference>
<reference evidence="2 3" key="1">
    <citation type="submission" date="2024-03" db="EMBL/GenBank/DDBJ databases">
        <title>Novel species of the genus Variovorax.</title>
        <authorList>
            <person name="Liu Q."/>
            <person name="Xin Y.-H."/>
        </authorList>
    </citation>
    <scope>NUCLEOTIDE SEQUENCE [LARGE SCALE GENOMIC DNA]</scope>
    <source>
        <strain evidence="2 3">KACC 18501</strain>
    </source>
</reference>
<organism evidence="2 3">
    <name type="scientific">Variovorax humicola</name>
    <dbReference type="NCBI Taxonomy" id="1769758"/>
    <lineage>
        <taxon>Bacteria</taxon>
        <taxon>Pseudomonadati</taxon>
        <taxon>Pseudomonadota</taxon>
        <taxon>Betaproteobacteria</taxon>
        <taxon>Burkholderiales</taxon>
        <taxon>Comamonadaceae</taxon>
        <taxon>Variovorax</taxon>
    </lineage>
</organism>
<comment type="caution">
    <text evidence="2">The sequence shown here is derived from an EMBL/GenBank/DDBJ whole genome shotgun (WGS) entry which is preliminary data.</text>
</comment>
<evidence type="ECO:0000313" key="2">
    <source>
        <dbReference type="EMBL" id="MEJ8820895.1"/>
    </source>
</evidence>
<dbReference type="RefSeq" id="WP_340361924.1">
    <property type="nucleotide sequence ID" value="NZ_JBBKZV010000001.1"/>
</dbReference>
<accession>A0ABU8VSZ6</accession>
<keyword evidence="3" id="KW-1185">Reference proteome</keyword>
<gene>
    <name evidence="2" type="ORF">WKW80_02445</name>
</gene>
<proteinExistence type="predicted"/>
<protein>
    <recommendedName>
        <fullName evidence="4">Lipoprotein</fullName>
    </recommendedName>
</protein>
<sequence>MKRIAFGWAIPLSMALTTTLLVTGCGGGGGGGGFIPSVATTPSGSTPSGNMPSGNMTSGNMTSGDAPSDGVQAADPYAGFITYVMALLGSSPETGEPADVAKFDPPPTSETKDPVSTP</sequence>
<evidence type="ECO:0000256" key="1">
    <source>
        <dbReference type="SAM" id="MobiDB-lite"/>
    </source>
</evidence>
<evidence type="ECO:0008006" key="4">
    <source>
        <dbReference type="Google" id="ProtNLM"/>
    </source>
</evidence>
<dbReference type="PROSITE" id="PS51257">
    <property type="entry name" value="PROKAR_LIPOPROTEIN"/>
    <property type="match status" value="1"/>
</dbReference>
<name>A0ABU8VSZ6_9BURK</name>
<feature type="region of interest" description="Disordered" evidence="1">
    <location>
        <begin position="94"/>
        <end position="118"/>
    </location>
</feature>
<feature type="region of interest" description="Disordered" evidence="1">
    <location>
        <begin position="36"/>
        <end position="70"/>
    </location>
</feature>